<comment type="caution">
    <text evidence="9">The sequence shown here is derived from an EMBL/GenBank/DDBJ whole genome shotgun (WGS) entry which is preliminary data.</text>
</comment>
<feature type="transmembrane region" description="Helical" evidence="6">
    <location>
        <begin position="430"/>
        <end position="450"/>
    </location>
</feature>
<evidence type="ECO:0000313" key="10">
    <source>
        <dbReference type="Proteomes" id="UP000176494"/>
    </source>
</evidence>
<dbReference type="STRING" id="1802435.A2114_02010"/>
<feature type="domain" description="ComEC/Rec2-related protein" evidence="7">
    <location>
        <begin position="217"/>
        <end position="483"/>
    </location>
</feature>
<name>A0A1G2QA56_9BACT</name>
<feature type="domain" description="DUF4131" evidence="8">
    <location>
        <begin position="23"/>
        <end position="172"/>
    </location>
</feature>
<keyword evidence="4 6" id="KW-1133">Transmembrane helix</keyword>
<organism evidence="9 10">
    <name type="scientific">Candidatus Vogelbacteria bacterium GWA1_51_14</name>
    <dbReference type="NCBI Taxonomy" id="1802435"/>
    <lineage>
        <taxon>Bacteria</taxon>
        <taxon>Candidatus Vogeliibacteriota</taxon>
    </lineage>
</organism>
<evidence type="ECO:0000313" key="9">
    <source>
        <dbReference type="EMBL" id="OHA56831.1"/>
    </source>
</evidence>
<feature type="transmembrane region" description="Helical" evidence="6">
    <location>
        <begin position="55"/>
        <end position="75"/>
    </location>
</feature>
<feature type="transmembrane region" description="Helical" evidence="6">
    <location>
        <begin position="315"/>
        <end position="333"/>
    </location>
</feature>
<proteinExistence type="predicted"/>
<evidence type="ECO:0000256" key="2">
    <source>
        <dbReference type="ARBA" id="ARBA00022475"/>
    </source>
</evidence>
<dbReference type="InterPro" id="IPR025405">
    <property type="entry name" value="DUF4131"/>
</dbReference>
<feature type="transmembrane region" description="Helical" evidence="6">
    <location>
        <begin position="370"/>
        <end position="389"/>
    </location>
</feature>
<protein>
    <recommendedName>
        <fullName evidence="11">ComEC/Rec2-related protein domain-containing protein</fullName>
    </recommendedName>
</protein>
<dbReference type="NCBIfam" id="TIGR00360">
    <property type="entry name" value="ComEC_N-term"/>
    <property type="match status" value="1"/>
</dbReference>
<dbReference type="AlphaFoldDB" id="A0A1G2QA56"/>
<feature type="transmembrane region" description="Helical" evidence="6">
    <location>
        <begin position="339"/>
        <end position="358"/>
    </location>
</feature>
<sequence>MANQILTLAATGFVAGVGWGLIWPVGWSVIGLILVLAVGLLLLDRPFDRAQGKKNYWLASVIFLGLALGLGRVYFLPVASDELATQVGRTVTVEGKIVAEPDERLNFVQLFVRPAGYRDKILVRAPLYPEFAYGDTVEVIGKLEWPENFTTETGRQFDYQKYLSKDGVFFIINRPTVALSMPAGSSLRGGLFKIKNIFSRRLGQMISEPAVSLLDGLILGEKQGLGSEWNERFRMVGLSHIVVLSGYNLSVVAENLLRLAGWLLPRAGALGAGATGVILFTLLAGAGPAATRAAVMALLALLARATGRVYAATRALAIAGLLMIVWNPTVLLYDLGFQLSFIATLGVIHGPPLLEPYFKRVPAWFGIREIALVTISAQIVVLPLILYATGNLSLFGLPANLLVLPVIPLTMLFGFLAGLLGLIYLPFGLLFAYLAYFLLYYILLITKLFALLPGASLALPEFPLVVLILMYASLAWLVWKLKKKNPPLSRN</sequence>
<evidence type="ECO:0000256" key="5">
    <source>
        <dbReference type="ARBA" id="ARBA00023136"/>
    </source>
</evidence>
<evidence type="ECO:0000256" key="1">
    <source>
        <dbReference type="ARBA" id="ARBA00004651"/>
    </source>
</evidence>
<dbReference type="GO" id="GO:0005886">
    <property type="term" value="C:plasma membrane"/>
    <property type="evidence" value="ECO:0007669"/>
    <property type="project" value="UniProtKB-SubCell"/>
</dbReference>
<keyword evidence="5 6" id="KW-0472">Membrane</keyword>
<evidence type="ECO:0000256" key="4">
    <source>
        <dbReference type="ARBA" id="ARBA00022989"/>
    </source>
</evidence>
<keyword evidence="2" id="KW-1003">Cell membrane</keyword>
<dbReference type="InterPro" id="IPR004477">
    <property type="entry name" value="ComEC_N"/>
</dbReference>
<keyword evidence="3 6" id="KW-0812">Transmembrane</keyword>
<feature type="transmembrane region" description="Helical" evidence="6">
    <location>
        <begin position="21"/>
        <end position="43"/>
    </location>
</feature>
<evidence type="ECO:0008006" key="11">
    <source>
        <dbReference type="Google" id="ProtNLM"/>
    </source>
</evidence>
<evidence type="ECO:0000259" key="7">
    <source>
        <dbReference type="Pfam" id="PF03772"/>
    </source>
</evidence>
<feature type="transmembrane region" description="Helical" evidence="6">
    <location>
        <begin position="277"/>
        <end position="303"/>
    </location>
</feature>
<reference evidence="9 10" key="1">
    <citation type="journal article" date="2016" name="Nat. Commun.">
        <title>Thousands of microbial genomes shed light on interconnected biogeochemical processes in an aquifer system.</title>
        <authorList>
            <person name="Anantharaman K."/>
            <person name="Brown C.T."/>
            <person name="Hug L.A."/>
            <person name="Sharon I."/>
            <person name="Castelle C.J."/>
            <person name="Probst A.J."/>
            <person name="Thomas B.C."/>
            <person name="Singh A."/>
            <person name="Wilkins M.J."/>
            <person name="Karaoz U."/>
            <person name="Brodie E.L."/>
            <person name="Williams K.H."/>
            <person name="Hubbard S.S."/>
            <person name="Banfield J.F."/>
        </authorList>
    </citation>
    <scope>NUCLEOTIDE SEQUENCE [LARGE SCALE GENOMIC DNA]</scope>
</reference>
<gene>
    <name evidence="9" type="ORF">A2114_02010</name>
</gene>
<feature type="transmembrane region" description="Helical" evidence="6">
    <location>
        <begin position="401"/>
        <end position="423"/>
    </location>
</feature>
<comment type="subcellular location">
    <subcellularLocation>
        <location evidence="1">Cell membrane</location>
        <topology evidence="1">Multi-pass membrane protein</topology>
    </subcellularLocation>
</comment>
<dbReference type="PANTHER" id="PTHR30619:SF7">
    <property type="entry name" value="BETA-LACTAMASE DOMAIN PROTEIN"/>
    <property type="match status" value="1"/>
</dbReference>
<dbReference type="Pfam" id="PF03772">
    <property type="entry name" value="Competence"/>
    <property type="match status" value="1"/>
</dbReference>
<dbReference type="EMBL" id="MHTG01000029">
    <property type="protein sequence ID" value="OHA56831.1"/>
    <property type="molecule type" value="Genomic_DNA"/>
</dbReference>
<evidence type="ECO:0000256" key="6">
    <source>
        <dbReference type="SAM" id="Phobius"/>
    </source>
</evidence>
<dbReference type="InterPro" id="IPR052159">
    <property type="entry name" value="Competence_DNA_uptake"/>
</dbReference>
<dbReference type="PANTHER" id="PTHR30619">
    <property type="entry name" value="DNA INTERNALIZATION/COMPETENCE PROTEIN COMEC/REC2"/>
    <property type="match status" value="1"/>
</dbReference>
<evidence type="ECO:0000259" key="8">
    <source>
        <dbReference type="Pfam" id="PF13567"/>
    </source>
</evidence>
<dbReference type="Pfam" id="PF13567">
    <property type="entry name" value="DUF4131"/>
    <property type="match status" value="1"/>
</dbReference>
<dbReference type="Proteomes" id="UP000176494">
    <property type="component" value="Unassembled WGS sequence"/>
</dbReference>
<feature type="transmembrane region" description="Helical" evidence="6">
    <location>
        <begin position="462"/>
        <end position="481"/>
    </location>
</feature>
<accession>A0A1G2QA56</accession>
<evidence type="ECO:0000256" key="3">
    <source>
        <dbReference type="ARBA" id="ARBA00022692"/>
    </source>
</evidence>